<comment type="caution">
    <text evidence="3">The sequence shown here is derived from an EMBL/GenBank/DDBJ whole genome shotgun (WGS) entry which is preliminary data.</text>
</comment>
<proteinExistence type="predicted"/>
<accession>A0ABS5KN53</accession>
<dbReference type="Proteomes" id="UP000730482">
    <property type="component" value="Unassembled WGS sequence"/>
</dbReference>
<dbReference type="PANTHER" id="PTHR32347">
    <property type="entry name" value="EFFLUX SYSTEM COMPONENT YKNX-RELATED"/>
    <property type="match status" value="1"/>
</dbReference>
<reference evidence="3 4" key="1">
    <citation type="submission" date="2020-02" db="EMBL/GenBank/DDBJ databases">
        <title>Acidophilic actinobacteria isolated from forest soil.</title>
        <authorList>
            <person name="Golinska P."/>
        </authorList>
    </citation>
    <scope>NUCLEOTIDE SEQUENCE [LARGE SCALE GENOMIC DNA]</scope>
    <source>
        <strain evidence="3 4">NL8</strain>
    </source>
</reference>
<name>A0ABS5KN53_9ACTN</name>
<evidence type="ECO:0000256" key="2">
    <source>
        <dbReference type="ARBA" id="ARBA00023054"/>
    </source>
</evidence>
<dbReference type="InterPro" id="IPR050465">
    <property type="entry name" value="UPF0194_transport"/>
</dbReference>
<evidence type="ECO:0000256" key="1">
    <source>
        <dbReference type="ARBA" id="ARBA00004196"/>
    </source>
</evidence>
<dbReference type="PANTHER" id="PTHR32347:SF23">
    <property type="entry name" value="BLL5650 PROTEIN"/>
    <property type="match status" value="1"/>
</dbReference>
<evidence type="ECO:0000313" key="4">
    <source>
        <dbReference type="Proteomes" id="UP000730482"/>
    </source>
</evidence>
<evidence type="ECO:0000313" key="3">
    <source>
        <dbReference type="EMBL" id="MBS2547435.1"/>
    </source>
</evidence>
<dbReference type="EMBL" id="JAAFYZ010000028">
    <property type="protein sequence ID" value="MBS2547435.1"/>
    <property type="molecule type" value="Genomic_DNA"/>
</dbReference>
<sequence length="276" mass="27452">MAQLQNALASAGYPSGSDAHGHFGPGTQEALSAYYRHLGYPPPIIGGSEPAGVMLPANEVVFVPSFPVRVASLNVQLGQTVSGPTLTLESGTLTVSAFLPPAQADLVKPGMKVQLDAEALGDQTAEAKVASIGTIAAGQGPDTNGADASGPAAGSSGIPAVGANVLQQPVKPQQTGIGLPLTITSTEPLPTTWNGQDVRVTLTGAATDGPVLAVPLSALSTGADSVTSVTVVAPDGSQRRVPVSAGTSADGDVQVTPIKPSALREGDTVVVGQAQQ</sequence>
<gene>
    <name evidence="3" type="ORF">KGQ19_11185</name>
</gene>
<organism evidence="3 4">
    <name type="scientific">Catenulispora pinistramenti</name>
    <dbReference type="NCBI Taxonomy" id="2705254"/>
    <lineage>
        <taxon>Bacteria</taxon>
        <taxon>Bacillati</taxon>
        <taxon>Actinomycetota</taxon>
        <taxon>Actinomycetes</taxon>
        <taxon>Catenulisporales</taxon>
        <taxon>Catenulisporaceae</taxon>
        <taxon>Catenulispora</taxon>
    </lineage>
</organism>
<keyword evidence="2" id="KW-0175">Coiled coil</keyword>
<dbReference type="RefSeq" id="WP_212009022.1">
    <property type="nucleotide sequence ID" value="NZ_JAAFYZ010000028.1"/>
</dbReference>
<keyword evidence="4" id="KW-1185">Reference proteome</keyword>
<comment type="subcellular location">
    <subcellularLocation>
        <location evidence="1">Cell envelope</location>
    </subcellularLocation>
</comment>
<dbReference type="Gene3D" id="2.40.420.20">
    <property type="match status" value="1"/>
</dbReference>
<protein>
    <submittedName>
        <fullName evidence="3">HlyD family efflux transporter periplasmic adaptor subunit</fullName>
    </submittedName>
</protein>